<feature type="transmembrane region" description="Helical" evidence="7">
    <location>
        <begin position="243"/>
        <end position="261"/>
    </location>
</feature>
<comment type="subcellular location">
    <subcellularLocation>
        <location evidence="1">Cell inner membrane</location>
        <topology evidence="1">Multi-pass membrane protein</topology>
    </subcellularLocation>
</comment>
<feature type="transmembrane region" description="Helical" evidence="7">
    <location>
        <begin position="49"/>
        <end position="70"/>
    </location>
</feature>
<evidence type="ECO:0000256" key="7">
    <source>
        <dbReference type="SAM" id="Phobius"/>
    </source>
</evidence>
<evidence type="ECO:0000256" key="4">
    <source>
        <dbReference type="ARBA" id="ARBA00022692"/>
    </source>
</evidence>
<feature type="transmembrane region" description="Helical" evidence="7">
    <location>
        <begin position="360"/>
        <end position="383"/>
    </location>
</feature>
<organism evidence="9 10">
    <name type="scientific">Halanaerobium saccharolyticum</name>
    <dbReference type="NCBI Taxonomy" id="43595"/>
    <lineage>
        <taxon>Bacteria</taxon>
        <taxon>Bacillati</taxon>
        <taxon>Bacillota</taxon>
        <taxon>Clostridia</taxon>
        <taxon>Halanaerobiales</taxon>
        <taxon>Halanaerobiaceae</taxon>
        <taxon>Halanaerobium</taxon>
    </lineage>
</organism>
<evidence type="ECO:0000256" key="2">
    <source>
        <dbReference type="ARBA" id="ARBA00022475"/>
    </source>
</evidence>
<dbReference type="InterPro" id="IPR004681">
    <property type="entry name" value="TRAP_DctM"/>
</dbReference>
<dbReference type="GO" id="GO:0005886">
    <property type="term" value="C:plasma membrane"/>
    <property type="evidence" value="ECO:0007669"/>
    <property type="project" value="UniProtKB-SubCell"/>
</dbReference>
<evidence type="ECO:0000313" key="9">
    <source>
        <dbReference type="EMBL" id="TDO94197.1"/>
    </source>
</evidence>
<feature type="transmembrane region" description="Helical" evidence="7">
    <location>
        <begin position="82"/>
        <end position="108"/>
    </location>
</feature>
<feature type="transmembrane region" description="Helical" evidence="7">
    <location>
        <begin position="315"/>
        <end position="331"/>
    </location>
</feature>
<dbReference type="PIRSF" id="PIRSF006066">
    <property type="entry name" value="HI0050"/>
    <property type="match status" value="1"/>
</dbReference>
<sequence length="427" mass="46178">MEPAIIILLGSFFLLIFLNVPIAFAMGISSVLTSYYLDIQLIMVFQRMISGLRTFTFLAVPFFILVGLIMGNSGISEKIIKFASLFIGRIKGGLAMVNVLASMLFGGISGSSSADVSSIGALLIPLMQEEGYDDDFSVAVTTTSSVQGVIIPPSQNIIYYSLAAGGLSVGRLFIAGYIPGITLGIFLMVLCYILARKRDYPTGETIALKEVPKVVFDSFLGLFTIIIIIGGIVAGVFTATESAAVAVVYVLFLSLFVYKSLTIKDIIKIFNQSIGTLSMIIAIISTSSAFAWLLAYLNIPQLLLNSLLGITENRIILLLLINVILLFLGMIMDMGIIILLITPILLPIVVQLGMNPIQFGIMMMLNLGIGLNTPPVGTSLYIGCAIAGIKIEETLKILVPFYIVMGAVLLLTTFWPEFTLYLPDLIF</sequence>
<feature type="transmembrane region" description="Helical" evidence="7">
    <location>
        <begin position="336"/>
        <end position="354"/>
    </location>
</feature>
<gene>
    <name evidence="9" type="ORF">DFR79_104163</name>
</gene>
<keyword evidence="5 7" id="KW-1133">Transmembrane helix</keyword>
<evidence type="ECO:0000313" key="10">
    <source>
        <dbReference type="Proteomes" id="UP000295064"/>
    </source>
</evidence>
<keyword evidence="2" id="KW-1003">Cell membrane</keyword>
<dbReference type="Proteomes" id="UP000295064">
    <property type="component" value="Unassembled WGS sequence"/>
</dbReference>
<dbReference type="OrthoDB" id="9785600at2"/>
<feature type="transmembrane region" description="Helical" evidence="7">
    <location>
        <begin position="214"/>
        <end position="237"/>
    </location>
</feature>
<accession>A0A4R6LZ73</accession>
<dbReference type="AlphaFoldDB" id="A0A4R6LZ73"/>
<dbReference type="PANTHER" id="PTHR33362:SF2">
    <property type="entry name" value="TRAP TRANSPORTER LARGE PERMEASE PROTEIN"/>
    <property type="match status" value="1"/>
</dbReference>
<reference evidence="9 10" key="1">
    <citation type="submission" date="2019-03" db="EMBL/GenBank/DDBJ databases">
        <title>Subsurface microbial communities from deep shales in Ohio and West Virginia, USA.</title>
        <authorList>
            <person name="Wrighton K."/>
        </authorList>
    </citation>
    <scope>NUCLEOTIDE SEQUENCE [LARGE SCALE GENOMIC DNA]</scope>
    <source>
        <strain evidence="9 10">MA284_T2</strain>
    </source>
</reference>
<comment type="caution">
    <text evidence="9">The sequence shown here is derived from an EMBL/GenBank/DDBJ whole genome shotgun (WGS) entry which is preliminary data.</text>
</comment>
<evidence type="ECO:0000256" key="6">
    <source>
        <dbReference type="ARBA" id="ARBA00023136"/>
    </source>
</evidence>
<keyword evidence="4 7" id="KW-0812">Transmembrane</keyword>
<dbReference type="Pfam" id="PF06808">
    <property type="entry name" value="DctM"/>
    <property type="match status" value="1"/>
</dbReference>
<feature type="transmembrane region" description="Helical" evidence="7">
    <location>
        <begin position="395"/>
        <end position="415"/>
    </location>
</feature>
<evidence type="ECO:0000256" key="1">
    <source>
        <dbReference type="ARBA" id="ARBA00004429"/>
    </source>
</evidence>
<dbReference type="PANTHER" id="PTHR33362">
    <property type="entry name" value="SIALIC ACID TRAP TRANSPORTER PERMEASE PROTEIN SIAT-RELATED"/>
    <property type="match status" value="1"/>
</dbReference>
<keyword evidence="6 7" id="KW-0472">Membrane</keyword>
<evidence type="ECO:0000256" key="3">
    <source>
        <dbReference type="ARBA" id="ARBA00022519"/>
    </source>
</evidence>
<evidence type="ECO:0000259" key="8">
    <source>
        <dbReference type="Pfam" id="PF06808"/>
    </source>
</evidence>
<name>A0A4R6LZ73_9FIRM</name>
<dbReference type="RefSeq" id="WP_133514310.1">
    <property type="nucleotide sequence ID" value="NZ_SNWX01000004.1"/>
</dbReference>
<protein>
    <submittedName>
        <fullName evidence="9">Tripartite ATP-independent transporter DctM subunit</fullName>
    </submittedName>
</protein>
<feature type="transmembrane region" description="Helical" evidence="7">
    <location>
        <begin position="172"/>
        <end position="194"/>
    </location>
</feature>
<feature type="transmembrane region" description="Helical" evidence="7">
    <location>
        <begin position="273"/>
        <end position="295"/>
    </location>
</feature>
<keyword evidence="3" id="KW-0997">Cell inner membrane</keyword>
<dbReference type="NCBIfam" id="TIGR00786">
    <property type="entry name" value="dctM"/>
    <property type="match status" value="1"/>
</dbReference>
<dbReference type="EMBL" id="SNWX01000004">
    <property type="protein sequence ID" value="TDO94197.1"/>
    <property type="molecule type" value="Genomic_DNA"/>
</dbReference>
<feature type="domain" description="TRAP C4-dicarboxylate transport system permease DctM subunit" evidence="8">
    <location>
        <begin position="9"/>
        <end position="418"/>
    </location>
</feature>
<proteinExistence type="predicted"/>
<dbReference type="InterPro" id="IPR010656">
    <property type="entry name" value="DctM"/>
</dbReference>
<evidence type="ECO:0000256" key="5">
    <source>
        <dbReference type="ARBA" id="ARBA00022989"/>
    </source>
</evidence>
<dbReference type="GO" id="GO:0022857">
    <property type="term" value="F:transmembrane transporter activity"/>
    <property type="evidence" value="ECO:0007669"/>
    <property type="project" value="TreeGrafter"/>
</dbReference>